<organism evidence="1">
    <name type="scientific">marine sediment metagenome</name>
    <dbReference type="NCBI Taxonomy" id="412755"/>
    <lineage>
        <taxon>unclassified sequences</taxon>
        <taxon>metagenomes</taxon>
        <taxon>ecological metagenomes</taxon>
    </lineage>
</organism>
<comment type="caution">
    <text evidence="1">The sequence shown here is derived from an EMBL/GenBank/DDBJ whole genome shotgun (WGS) entry which is preliminary data.</text>
</comment>
<name>A0A0F9T1W5_9ZZZZ</name>
<reference evidence="1" key="1">
    <citation type="journal article" date="2015" name="Nature">
        <title>Complex archaea that bridge the gap between prokaryotes and eukaryotes.</title>
        <authorList>
            <person name="Spang A."/>
            <person name="Saw J.H."/>
            <person name="Jorgensen S.L."/>
            <person name="Zaremba-Niedzwiedzka K."/>
            <person name="Martijn J."/>
            <person name="Lind A.E."/>
            <person name="van Eijk R."/>
            <person name="Schleper C."/>
            <person name="Guy L."/>
            <person name="Ettema T.J."/>
        </authorList>
    </citation>
    <scope>NUCLEOTIDE SEQUENCE</scope>
</reference>
<evidence type="ECO:0000313" key="1">
    <source>
        <dbReference type="EMBL" id="KKN75285.1"/>
    </source>
</evidence>
<dbReference type="EMBL" id="LAZR01000313">
    <property type="protein sequence ID" value="KKN75285.1"/>
    <property type="molecule type" value="Genomic_DNA"/>
</dbReference>
<sequence length="35" mass="3713">MSEKKPPKVTRTEFRACGGCGDLLAAGESCPNCKK</sequence>
<protein>
    <submittedName>
        <fullName evidence="1">Uncharacterized protein</fullName>
    </submittedName>
</protein>
<dbReference type="AlphaFoldDB" id="A0A0F9T1W5"/>
<proteinExistence type="predicted"/>
<gene>
    <name evidence="1" type="ORF">LCGC14_0382840</name>
</gene>
<accession>A0A0F9T1W5</accession>